<reference evidence="1" key="2">
    <citation type="submission" date="2022-01" db="EMBL/GenBank/DDBJ databases">
        <authorList>
            <person name="Yamashiro T."/>
            <person name="Shiraishi A."/>
            <person name="Satake H."/>
            <person name="Nakayama K."/>
        </authorList>
    </citation>
    <scope>NUCLEOTIDE SEQUENCE</scope>
</reference>
<proteinExistence type="predicted"/>
<organism evidence="1 2">
    <name type="scientific">Tanacetum coccineum</name>
    <dbReference type="NCBI Taxonomy" id="301880"/>
    <lineage>
        <taxon>Eukaryota</taxon>
        <taxon>Viridiplantae</taxon>
        <taxon>Streptophyta</taxon>
        <taxon>Embryophyta</taxon>
        <taxon>Tracheophyta</taxon>
        <taxon>Spermatophyta</taxon>
        <taxon>Magnoliopsida</taxon>
        <taxon>eudicotyledons</taxon>
        <taxon>Gunneridae</taxon>
        <taxon>Pentapetalae</taxon>
        <taxon>asterids</taxon>
        <taxon>campanulids</taxon>
        <taxon>Asterales</taxon>
        <taxon>Asteraceae</taxon>
        <taxon>Asteroideae</taxon>
        <taxon>Anthemideae</taxon>
        <taxon>Anthemidinae</taxon>
        <taxon>Tanacetum</taxon>
    </lineage>
</organism>
<dbReference type="Proteomes" id="UP001151760">
    <property type="component" value="Unassembled WGS sequence"/>
</dbReference>
<name>A0ABQ5HCX7_9ASTR</name>
<gene>
    <name evidence="1" type="ORF">Tco_1067380</name>
</gene>
<evidence type="ECO:0000313" key="2">
    <source>
        <dbReference type="Proteomes" id="UP001151760"/>
    </source>
</evidence>
<reference evidence="1" key="1">
    <citation type="journal article" date="2022" name="Int. J. Mol. Sci.">
        <title>Draft Genome of Tanacetum Coccineum: Genomic Comparison of Closely Related Tanacetum-Family Plants.</title>
        <authorList>
            <person name="Yamashiro T."/>
            <person name="Shiraishi A."/>
            <person name="Nakayama K."/>
            <person name="Satake H."/>
        </authorList>
    </citation>
    <scope>NUCLEOTIDE SEQUENCE</scope>
</reference>
<accession>A0ABQ5HCX7</accession>
<dbReference type="EMBL" id="BQNB010019471">
    <property type="protein sequence ID" value="GJT85663.1"/>
    <property type="molecule type" value="Genomic_DNA"/>
</dbReference>
<sequence>MIVDQSLEMIEDESLEMIKDESLDMTVDEKLNLDESSGGLEGARPPPTMADILYDKAVLENNLRGRWFLEACEEDEPEKEKEADCI</sequence>
<evidence type="ECO:0000313" key="1">
    <source>
        <dbReference type="EMBL" id="GJT85663.1"/>
    </source>
</evidence>
<keyword evidence="2" id="KW-1185">Reference proteome</keyword>
<protein>
    <submittedName>
        <fullName evidence="1">Uncharacterized protein</fullName>
    </submittedName>
</protein>
<comment type="caution">
    <text evidence="1">The sequence shown here is derived from an EMBL/GenBank/DDBJ whole genome shotgun (WGS) entry which is preliminary data.</text>
</comment>